<reference evidence="1" key="1">
    <citation type="submission" date="2018-05" db="EMBL/GenBank/DDBJ databases">
        <authorList>
            <person name="Lanie J.A."/>
            <person name="Ng W.-L."/>
            <person name="Kazmierczak K.M."/>
            <person name="Andrzejewski T.M."/>
            <person name="Davidsen T.M."/>
            <person name="Wayne K.J."/>
            <person name="Tettelin H."/>
            <person name="Glass J.I."/>
            <person name="Rusch D."/>
            <person name="Podicherti R."/>
            <person name="Tsui H.-C.T."/>
            <person name="Winkler M.E."/>
        </authorList>
    </citation>
    <scope>NUCLEOTIDE SEQUENCE</scope>
</reference>
<dbReference type="EMBL" id="UINC01036793">
    <property type="protein sequence ID" value="SVB31304.1"/>
    <property type="molecule type" value="Genomic_DNA"/>
</dbReference>
<organism evidence="1">
    <name type="scientific">marine metagenome</name>
    <dbReference type="NCBI Taxonomy" id="408172"/>
    <lineage>
        <taxon>unclassified sequences</taxon>
        <taxon>metagenomes</taxon>
        <taxon>ecological metagenomes</taxon>
    </lineage>
</organism>
<evidence type="ECO:0000313" key="1">
    <source>
        <dbReference type="EMBL" id="SVB31304.1"/>
    </source>
</evidence>
<dbReference type="PANTHER" id="PTHR43382:SF2">
    <property type="entry name" value="BIFUNCTIONAL GLUTAMATE_PROLINE--TRNA LIGASE"/>
    <property type="match status" value="1"/>
</dbReference>
<dbReference type="GO" id="GO:0004827">
    <property type="term" value="F:proline-tRNA ligase activity"/>
    <property type="evidence" value="ECO:0007669"/>
    <property type="project" value="InterPro"/>
</dbReference>
<dbReference type="GO" id="GO:0005524">
    <property type="term" value="F:ATP binding"/>
    <property type="evidence" value="ECO:0007669"/>
    <property type="project" value="InterPro"/>
</dbReference>
<gene>
    <name evidence="1" type="ORF">METZ01_LOCUS184158</name>
</gene>
<dbReference type="InterPro" id="IPR004499">
    <property type="entry name" value="Pro-tRNA-ligase_IIa_arc-type"/>
</dbReference>
<dbReference type="SUPFAM" id="SSF55681">
    <property type="entry name" value="Class II aaRS and biotin synthetases"/>
    <property type="match status" value="1"/>
</dbReference>
<evidence type="ECO:0008006" key="2">
    <source>
        <dbReference type="Google" id="ProtNLM"/>
    </source>
</evidence>
<protein>
    <recommendedName>
        <fullName evidence="2">Proline--tRNA ligase</fullName>
    </recommendedName>
</protein>
<dbReference type="GO" id="GO:0006433">
    <property type="term" value="P:prolyl-tRNA aminoacylation"/>
    <property type="evidence" value="ECO:0007669"/>
    <property type="project" value="InterPro"/>
</dbReference>
<dbReference type="AlphaFoldDB" id="A0A382CZV3"/>
<dbReference type="GO" id="GO:0005737">
    <property type="term" value="C:cytoplasm"/>
    <property type="evidence" value="ECO:0007669"/>
    <property type="project" value="InterPro"/>
</dbReference>
<sequence length="48" mass="5785">MVIRPWGYSLWENMQRALDDMFKATGHENAYFPLLIPMSFIEKEKEHI</sequence>
<dbReference type="Gene3D" id="3.30.930.10">
    <property type="entry name" value="Bira Bifunctional Protein, Domain 2"/>
    <property type="match status" value="1"/>
</dbReference>
<name>A0A382CZV3_9ZZZZ</name>
<dbReference type="GO" id="GO:0017101">
    <property type="term" value="C:aminoacyl-tRNA synthetase multienzyme complex"/>
    <property type="evidence" value="ECO:0007669"/>
    <property type="project" value="TreeGrafter"/>
</dbReference>
<proteinExistence type="predicted"/>
<feature type="non-terminal residue" evidence="1">
    <location>
        <position position="48"/>
    </location>
</feature>
<dbReference type="InterPro" id="IPR045864">
    <property type="entry name" value="aa-tRNA-synth_II/BPL/LPL"/>
</dbReference>
<accession>A0A382CZV3</accession>
<dbReference type="PANTHER" id="PTHR43382">
    <property type="entry name" value="PROLYL-TRNA SYNTHETASE"/>
    <property type="match status" value="1"/>
</dbReference>